<dbReference type="EMBL" id="BSSV01000001">
    <property type="protein sequence ID" value="GLX84313.1"/>
    <property type="molecule type" value="Genomic_DNA"/>
</dbReference>
<name>A0ABQ6H850_9GAMM</name>
<evidence type="ECO:0000313" key="2">
    <source>
        <dbReference type="Proteomes" id="UP001157134"/>
    </source>
</evidence>
<evidence type="ECO:0000313" key="1">
    <source>
        <dbReference type="EMBL" id="GLX84313.1"/>
    </source>
</evidence>
<protein>
    <submittedName>
        <fullName evidence="1">Uncharacterized protein</fullName>
    </submittedName>
</protein>
<dbReference type="RefSeq" id="WP_284295863.1">
    <property type="nucleotide sequence ID" value="NZ_BSSV01000001.1"/>
</dbReference>
<organism evidence="1 2">
    <name type="scientific">Thalassotalea loyana</name>
    <dbReference type="NCBI Taxonomy" id="280483"/>
    <lineage>
        <taxon>Bacteria</taxon>
        <taxon>Pseudomonadati</taxon>
        <taxon>Pseudomonadota</taxon>
        <taxon>Gammaproteobacteria</taxon>
        <taxon>Alteromonadales</taxon>
        <taxon>Colwelliaceae</taxon>
        <taxon>Thalassotalea</taxon>
    </lineage>
</organism>
<gene>
    <name evidence="1" type="ORF">tloyanaT_05650</name>
</gene>
<accession>A0ABQ6H850</accession>
<reference evidence="1 2" key="1">
    <citation type="submission" date="2023-03" db="EMBL/GenBank/DDBJ databases">
        <title>Thalassotalea loyana LMG 22536T draft genome sequence.</title>
        <authorList>
            <person name="Sawabe T."/>
        </authorList>
    </citation>
    <scope>NUCLEOTIDE SEQUENCE [LARGE SCALE GENOMIC DNA]</scope>
    <source>
        <strain evidence="1 2">LMG 22536</strain>
    </source>
</reference>
<comment type="caution">
    <text evidence="1">The sequence shown here is derived from an EMBL/GenBank/DDBJ whole genome shotgun (WGS) entry which is preliminary data.</text>
</comment>
<proteinExistence type="predicted"/>
<sequence>MEFVINEVTYSLPCRSFVIDYAVSEKRKLAVVKEFTIRLLYSLKGITPEKIASYFGFTADETQVVLASLQEERLIKWDDGSVELTTYAYDRFEEVNGKAEPRFFEVEDKIDSVTFDLLSYKLVAESSSGSVSPNNMEIPLPQDAMEKLTEKAKAAFDQQFNTFIEKAKGIDTYTEAVELYKINQVYNRNDRLLPVRIKYAVTTENCHTPSIKYVDEWMEDWDDDRSLFSCICSQTESTGFGQTNLNISLDEYITLTKDPIILNFYQNENFDFHSALKAYESNKGIFELETRMLVGNIYSTQNQDLIQSLLDYKLGDGAKIPSKGALWSVEPNDKVWGRGPEIESFIQSIEQRLDDRKRPVGTVLAVNVQSKQDTFRLKDLYGITKCHFQGLNKHIGNGQIEIFLIPGVLVACTFHFLIENHYPLSLPIGFVTTDHKRIESIEKYLIEFFDSPANVNNYFERFEVEDDKTVLYSRIQKMLGNS</sequence>
<dbReference type="Proteomes" id="UP001157134">
    <property type="component" value="Unassembled WGS sequence"/>
</dbReference>
<keyword evidence="2" id="KW-1185">Reference proteome</keyword>